<dbReference type="AlphaFoldDB" id="A0A484F6B5"/>
<sequence length="143" mass="15890">MSIDLSSVILLDHVISKIALLLFLLVVLKFISKRLSKTGVSALKTFDKFFMKIHLPIGFAMIALALIHGVLSIYSIETVGWLPFVLGIVCMASCLIAVGSFYLRKKMNKSKHWLPVHQISTIIAFVTLIGHIVLAKNPEIFLV</sequence>
<keyword evidence="1" id="KW-0812">Transmembrane</keyword>
<evidence type="ECO:0008006" key="4">
    <source>
        <dbReference type="Google" id="ProtNLM"/>
    </source>
</evidence>
<organism evidence="2 3">
    <name type="scientific">Methanimicrococcus blatticola</name>
    <dbReference type="NCBI Taxonomy" id="91560"/>
    <lineage>
        <taxon>Archaea</taxon>
        <taxon>Methanobacteriati</taxon>
        <taxon>Methanobacteriota</taxon>
        <taxon>Stenosarchaea group</taxon>
        <taxon>Methanomicrobia</taxon>
        <taxon>Methanosarcinales</taxon>
        <taxon>Methanosarcinaceae</taxon>
        <taxon>Methanimicrococcus</taxon>
    </lineage>
</organism>
<evidence type="ECO:0000256" key="1">
    <source>
        <dbReference type="SAM" id="Phobius"/>
    </source>
</evidence>
<comment type="caution">
    <text evidence="2">The sequence shown here is derived from an EMBL/GenBank/DDBJ whole genome shotgun (WGS) entry which is preliminary data.</text>
</comment>
<feature type="transmembrane region" description="Helical" evidence="1">
    <location>
        <begin position="53"/>
        <end position="74"/>
    </location>
</feature>
<evidence type="ECO:0000313" key="2">
    <source>
        <dbReference type="EMBL" id="TDQ69378.1"/>
    </source>
</evidence>
<keyword evidence="1" id="KW-1133">Transmembrane helix</keyword>
<name>A0A484F6B5_9EURY</name>
<feature type="transmembrane region" description="Helical" evidence="1">
    <location>
        <begin position="80"/>
        <end position="103"/>
    </location>
</feature>
<dbReference type="Proteomes" id="UP000294855">
    <property type="component" value="Unassembled WGS sequence"/>
</dbReference>
<keyword evidence="1" id="KW-0472">Membrane</keyword>
<accession>A0A484F6B5</accession>
<evidence type="ECO:0000313" key="3">
    <source>
        <dbReference type="Proteomes" id="UP000294855"/>
    </source>
</evidence>
<reference evidence="2 3" key="1">
    <citation type="submission" date="2019-03" db="EMBL/GenBank/DDBJ databases">
        <title>Genomic Encyclopedia of Type Strains, Phase IV (KMG-IV): sequencing the most valuable type-strain genomes for metagenomic binning, comparative biology and taxonomic classification.</title>
        <authorList>
            <person name="Goeker M."/>
        </authorList>
    </citation>
    <scope>NUCLEOTIDE SEQUENCE [LARGE SCALE GENOMIC DNA]</scope>
    <source>
        <strain evidence="2 3">DSM 13328</strain>
    </source>
</reference>
<feature type="transmembrane region" description="Helical" evidence="1">
    <location>
        <begin position="115"/>
        <end position="134"/>
    </location>
</feature>
<gene>
    <name evidence="2" type="ORF">C7391_0703</name>
</gene>
<keyword evidence="3" id="KW-1185">Reference proteome</keyword>
<protein>
    <recommendedName>
        <fullName evidence="4">Ferric reductase like protein</fullName>
    </recommendedName>
</protein>
<dbReference type="RefSeq" id="WP_133517171.1">
    <property type="nucleotide sequence ID" value="NZ_JAHDUW010000002.1"/>
</dbReference>
<feature type="transmembrane region" description="Helical" evidence="1">
    <location>
        <begin position="14"/>
        <end position="32"/>
    </location>
</feature>
<dbReference type="EMBL" id="SNYS01000007">
    <property type="protein sequence ID" value="TDQ69378.1"/>
    <property type="molecule type" value="Genomic_DNA"/>
</dbReference>
<proteinExistence type="predicted"/>